<keyword evidence="2" id="KW-1185">Reference proteome</keyword>
<proteinExistence type="predicted"/>
<reference evidence="1 2" key="1">
    <citation type="submission" date="2019-11" db="EMBL/GenBank/DDBJ databases">
        <title>Epiphytic Pseudomonas syringae from cherry orchards.</title>
        <authorList>
            <person name="Hulin M.T."/>
        </authorList>
    </citation>
    <scope>NUCLEOTIDE SEQUENCE [LARGE SCALE GENOMIC DNA]</scope>
    <source>
        <strain evidence="1 2">PA-6-5B</strain>
    </source>
</reference>
<dbReference type="RefSeq" id="WP_169836702.1">
    <property type="nucleotide sequence ID" value="NZ_WKED01000006.1"/>
</dbReference>
<sequence length="136" mass="15021">MFIANSLDADTRPIGDADNAGINDRAGHQHERGITDYLQSFLHGCIRVESAVGKFLEKRSAGWVLLTIPSAAYLSVVVQVVRMNDLEGSRLCMAVKKFYKILTSRSDGYIEEIEIIEVKQMISISLLSAEAHGIQP</sequence>
<dbReference type="Proteomes" id="UP000814003">
    <property type="component" value="Unassembled WGS sequence"/>
</dbReference>
<comment type="caution">
    <text evidence="1">The sequence shown here is derived from an EMBL/GenBank/DDBJ whole genome shotgun (WGS) entry which is preliminary data.</text>
</comment>
<gene>
    <name evidence="1" type="ORF">GIW56_05705</name>
</gene>
<name>A0ABS9F1S6_9PSED</name>
<evidence type="ECO:0000313" key="1">
    <source>
        <dbReference type="EMBL" id="MCF5106329.1"/>
    </source>
</evidence>
<protein>
    <submittedName>
        <fullName evidence="1">Uncharacterized protein</fullName>
    </submittedName>
</protein>
<organism evidence="1 2">
    <name type="scientific">Pseudomonas gessardii</name>
    <dbReference type="NCBI Taxonomy" id="78544"/>
    <lineage>
        <taxon>Bacteria</taxon>
        <taxon>Pseudomonadati</taxon>
        <taxon>Pseudomonadota</taxon>
        <taxon>Gammaproteobacteria</taxon>
        <taxon>Pseudomonadales</taxon>
        <taxon>Pseudomonadaceae</taxon>
        <taxon>Pseudomonas</taxon>
    </lineage>
</organism>
<evidence type="ECO:0000313" key="2">
    <source>
        <dbReference type="Proteomes" id="UP000814003"/>
    </source>
</evidence>
<accession>A0ABS9F1S6</accession>
<dbReference type="EMBL" id="WKED01000006">
    <property type="protein sequence ID" value="MCF5106329.1"/>
    <property type="molecule type" value="Genomic_DNA"/>
</dbReference>